<feature type="transmembrane region" description="Helical" evidence="9">
    <location>
        <begin position="32"/>
        <end position="52"/>
    </location>
</feature>
<comment type="similarity">
    <text evidence="2">Belongs to the COX20 family.</text>
</comment>
<evidence type="ECO:0000256" key="6">
    <source>
        <dbReference type="ARBA" id="ARBA00022989"/>
    </source>
</evidence>
<dbReference type="PANTHER" id="PTHR31586">
    <property type="entry name" value="CYTOCHROME C OXIDASE PROTEIN 20"/>
    <property type="match status" value="1"/>
</dbReference>
<protein>
    <recommendedName>
        <fullName evidence="3">Cytochrome c oxidase assembly protein COX20, mitochondrial</fullName>
    </recommendedName>
</protein>
<keyword evidence="10" id="KW-1185">Reference proteome</keyword>
<keyword evidence="8 9" id="KW-0472">Membrane</keyword>
<sequence>MECSKCETGKDAEPVIKNKGSFQQFLKTPSTAQSLIIGIQGGFGLGLIWFFYSKNVKRSCDLAIGSWAVISTLSWFYYTERRVSYTNTMQIVAALEQKKRNANKNKAIEES</sequence>
<dbReference type="GeneID" id="136084778"/>
<proteinExistence type="inferred from homology"/>
<dbReference type="PANTHER" id="PTHR31586:SF1">
    <property type="entry name" value="CYTOCHROME C OXIDASE ASSEMBLY PROTEIN COX20, MITOCHONDRIAL"/>
    <property type="match status" value="1"/>
</dbReference>
<keyword evidence="7" id="KW-0496">Mitochondrion</keyword>
<evidence type="ECO:0000256" key="3">
    <source>
        <dbReference type="ARBA" id="ARBA00017689"/>
    </source>
</evidence>
<dbReference type="RefSeq" id="XP_065661744.1">
    <property type="nucleotide sequence ID" value="XM_065805672.1"/>
</dbReference>
<evidence type="ECO:0000256" key="7">
    <source>
        <dbReference type="ARBA" id="ARBA00023128"/>
    </source>
</evidence>
<reference evidence="11 12" key="1">
    <citation type="submission" date="2025-05" db="UniProtKB">
        <authorList>
            <consortium name="RefSeq"/>
        </authorList>
    </citation>
    <scope>IDENTIFICATION</scope>
</reference>
<keyword evidence="5" id="KW-0999">Mitochondrion inner membrane</keyword>
<comment type="subcellular location">
    <subcellularLocation>
        <location evidence="1">Mitochondrion inner membrane</location>
    </subcellularLocation>
</comment>
<evidence type="ECO:0000256" key="8">
    <source>
        <dbReference type="ARBA" id="ARBA00023136"/>
    </source>
</evidence>
<gene>
    <name evidence="11 12 13" type="primary">LOC136084778</name>
</gene>
<dbReference type="Proteomes" id="UP001652625">
    <property type="component" value="Chromosome 09"/>
</dbReference>
<feature type="transmembrane region" description="Helical" evidence="9">
    <location>
        <begin position="59"/>
        <end position="78"/>
    </location>
</feature>
<evidence type="ECO:0000256" key="1">
    <source>
        <dbReference type="ARBA" id="ARBA00004273"/>
    </source>
</evidence>
<name>A0ABM4CJ15_HYDVU</name>
<evidence type="ECO:0000256" key="9">
    <source>
        <dbReference type="SAM" id="Phobius"/>
    </source>
</evidence>
<keyword evidence="6 9" id="KW-1133">Transmembrane helix</keyword>
<evidence type="ECO:0000256" key="2">
    <source>
        <dbReference type="ARBA" id="ARBA00009575"/>
    </source>
</evidence>
<dbReference type="InterPro" id="IPR022533">
    <property type="entry name" value="Cox20"/>
</dbReference>
<evidence type="ECO:0000313" key="13">
    <source>
        <dbReference type="RefSeq" id="XP_065661744.1"/>
    </source>
</evidence>
<keyword evidence="4 9" id="KW-0812">Transmembrane</keyword>
<evidence type="ECO:0000313" key="10">
    <source>
        <dbReference type="Proteomes" id="UP001652625"/>
    </source>
</evidence>
<evidence type="ECO:0000313" key="12">
    <source>
        <dbReference type="RefSeq" id="XP_065661743.1"/>
    </source>
</evidence>
<dbReference type="RefSeq" id="XP_065661742.1">
    <property type="nucleotide sequence ID" value="XM_065805670.1"/>
</dbReference>
<organism evidence="10 11">
    <name type="scientific">Hydra vulgaris</name>
    <name type="common">Hydra</name>
    <name type="synonym">Hydra attenuata</name>
    <dbReference type="NCBI Taxonomy" id="6087"/>
    <lineage>
        <taxon>Eukaryota</taxon>
        <taxon>Metazoa</taxon>
        <taxon>Cnidaria</taxon>
        <taxon>Hydrozoa</taxon>
        <taxon>Hydroidolina</taxon>
        <taxon>Anthoathecata</taxon>
        <taxon>Aplanulata</taxon>
        <taxon>Hydridae</taxon>
        <taxon>Hydra</taxon>
    </lineage>
</organism>
<evidence type="ECO:0000313" key="11">
    <source>
        <dbReference type="RefSeq" id="XP_065661742.1"/>
    </source>
</evidence>
<dbReference type="RefSeq" id="XP_065661743.1">
    <property type="nucleotide sequence ID" value="XM_065805671.1"/>
</dbReference>
<evidence type="ECO:0000256" key="4">
    <source>
        <dbReference type="ARBA" id="ARBA00022692"/>
    </source>
</evidence>
<accession>A0ABM4CJ15</accession>
<dbReference type="Pfam" id="PF12597">
    <property type="entry name" value="Cox20"/>
    <property type="match status" value="1"/>
</dbReference>
<evidence type="ECO:0000256" key="5">
    <source>
        <dbReference type="ARBA" id="ARBA00022792"/>
    </source>
</evidence>